<dbReference type="STRING" id="360411.AC812_08110"/>
<dbReference type="EMBL" id="LGHJ01000013">
    <property type="protein sequence ID" value="KPL75990.1"/>
    <property type="molecule type" value="Genomic_DNA"/>
</dbReference>
<organism evidence="3 4">
    <name type="scientific">Bellilinea caldifistulae</name>
    <dbReference type="NCBI Taxonomy" id="360411"/>
    <lineage>
        <taxon>Bacteria</taxon>
        <taxon>Bacillati</taxon>
        <taxon>Chloroflexota</taxon>
        <taxon>Anaerolineae</taxon>
        <taxon>Anaerolineales</taxon>
        <taxon>Anaerolineaceae</taxon>
        <taxon>Bellilinea</taxon>
    </lineage>
</organism>
<protein>
    <recommendedName>
        <fullName evidence="2">Serine aminopeptidase S33 domain-containing protein</fullName>
    </recommendedName>
</protein>
<dbReference type="InterPro" id="IPR022742">
    <property type="entry name" value="Hydrolase_4"/>
</dbReference>
<dbReference type="Pfam" id="PF12146">
    <property type="entry name" value="Hydrolase_4"/>
    <property type="match status" value="1"/>
</dbReference>
<dbReference type="InterPro" id="IPR012354">
    <property type="entry name" value="Esterase_lipase"/>
</dbReference>
<evidence type="ECO:0000313" key="3">
    <source>
        <dbReference type="EMBL" id="KPL75990.1"/>
    </source>
</evidence>
<dbReference type="Proteomes" id="UP000050514">
    <property type="component" value="Unassembled WGS sequence"/>
</dbReference>
<accession>A0A0P6X6Q3</accession>
<dbReference type="PANTHER" id="PTHR11614">
    <property type="entry name" value="PHOSPHOLIPASE-RELATED"/>
    <property type="match status" value="1"/>
</dbReference>
<feature type="active site" description="Nucleophile" evidence="1">
    <location>
        <position position="90"/>
    </location>
</feature>
<dbReference type="GO" id="GO:0052689">
    <property type="term" value="F:carboxylic ester hydrolase activity"/>
    <property type="evidence" value="ECO:0007669"/>
    <property type="project" value="InterPro"/>
</dbReference>
<dbReference type="SUPFAM" id="SSF53474">
    <property type="entry name" value="alpha/beta-Hydrolases"/>
    <property type="match status" value="1"/>
</dbReference>
<dbReference type="InterPro" id="IPR051044">
    <property type="entry name" value="MAG_DAG_Lipase"/>
</dbReference>
<sequence>MTGAEPFFFPSGKVGCLLVHGLTGTPKEMRWMGEYLHQRGISVMGIRLAGHATDPADLPRTRWRDWLASVEDGFHLLSGACEQIFLAGLSLGGALSLYAASYLPAQGVISISAPYQLPPDWRLNFIHLIKHLQPRVPKGPPDWHNPQAAADHLEYPDYPTASIAELRDLLAELRQILPHVNLPALIVHSRADQGVSPENAIKILNALGSPQKEILWVENSGHVVVREPDRQMVFERVCRFIQSHTPSE</sequence>
<dbReference type="PIRSF" id="PIRSF017388">
    <property type="entry name" value="Esterase_lipase"/>
    <property type="match status" value="1"/>
</dbReference>
<keyword evidence="4" id="KW-1185">Reference proteome</keyword>
<feature type="domain" description="Serine aminopeptidase S33" evidence="2">
    <location>
        <begin position="16"/>
        <end position="229"/>
    </location>
</feature>
<gene>
    <name evidence="3" type="ORF">AC812_08110</name>
</gene>
<reference evidence="3 4" key="1">
    <citation type="submission" date="2015-07" db="EMBL/GenBank/DDBJ databases">
        <title>Draft genome of Bellilinea caldifistulae DSM 17877.</title>
        <authorList>
            <person name="Hemp J."/>
            <person name="Ward L.M."/>
            <person name="Pace L.A."/>
            <person name="Fischer W.W."/>
        </authorList>
    </citation>
    <scope>NUCLEOTIDE SEQUENCE [LARGE SCALE GENOMIC DNA]</scope>
    <source>
        <strain evidence="3 4">GOMI-1</strain>
    </source>
</reference>
<dbReference type="AlphaFoldDB" id="A0A0P6X6Q3"/>
<evidence type="ECO:0000256" key="1">
    <source>
        <dbReference type="PIRSR" id="PIRSR017388-1"/>
    </source>
</evidence>
<dbReference type="InterPro" id="IPR029058">
    <property type="entry name" value="AB_hydrolase_fold"/>
</dbReference>
<feature type="active site" description="Charge relay system" evidence="1">
    <location>
        <position position="192"/>
    </location>
</feature>
<dbReference type="Gene3D" id="3.40.50.1820">
    <property type="entry name" value="alpha/beta hydrolase"/>
    <property type="match status" value="1"/>
</dbReference>
<feature type="active site" description="Charge relay system" evidence="1">
    <location>
        <position position="222"/>
    </location>
</feature>
<evidence type="ECO:0000313" key="4">
    <source>
        <dbReference type="Proteomes" id="UP000050514"/>
    </source>
</evidence>
<proteinExistence type="predicted"/>
<name>A0A0P6X6Q3_9CHLR</name>
<evidence type="ECO:0000259" key="2">
    <source>
        <dbReference type="Pfam" id="PF12146"/>
    </source>
</evidence>
<comment type="caution">
    <text evidence="3">The sequence shown here is derived from an EMBL/GenBank/DDBJ whole genome shotgun (WGS) entry which is preliminary data.</text>
</comment>